<dbReference type="GeneID" id="4928421"/>
<keyword evidence="3 4" id="KW-0808">Transferase</keyword>
<evidence type="ECO:0000256" key="2">
    <source>
        <dbReference type="ARBA" id="ARBA00022603"/>
    </source>
</evidence>
<evidence type="ECO:0000313" key="5">
    <source>
        <dbReference type="Proteomes" id="UP000000253"/>
    </source>
</evidence>
<dbReference type="RefSeq" id="WP_011868591.1">
    <property type="nucleotide sequence ID" value="NC_009135.1"/>
</dbReference>
<evidence type="ECO:0000256" key="1">
    <source>
        <dbReference type="ARBA" id="ARBA00008138"/>
    </source>
</evidence>
<dbReference type="Pfam" id="PF04072">
    <property type="entry name" value="LCM"/>
    <property type="match status" value="1"/>
</dbReference>
<name>A4FY53_METM5</name>
<sequence length="284" mass="32737">MDENSVSNTSLWTAYMRAYHSKNATNKIFDDHLAYDLVPKEVREQIEQQIIHEVFLPGTNNIVTRARYTEDIVEETIQQGVTQYVILGAGMDTFAFRRQDLMENLKVFEIDHPATQEFKFQRVTKLGWKIPENLQFIPIDFTKQDLETELTNSPNYDPKAKTLFSWLGVINYLTREEVETTLLAIANIASSGSRIVFDYMDLNAIEINKKSQQVQESKKYLEKIGEPRTTGGFYPSELGEDLSNLGFNLLENLSPSDIEKRYLRGFTDVQNALTYINFAYSVIK</sequence>
<dbReference type="Proteomes" id="UP000000253">
    <property type="component" value="Chromosome"/>
</dbReference>
<dbReference type="KEGG" id="mmq:MmarC5_0827"/>
<proteinExistence type="inferred from homology"/>
<keyword evidence="2 4" id="KW-0489">Methyltransferase</keyword>
<organism evidence="4 5">
    <name type="scientific">Methanococcus maripaludis (strain C5 / ATCC BAA-1333)</name>
    <dbReference type="NCBI Taxonomy" id="402880"/>
    <lineage>
        <taxon>Archaea</taxon>
        <taxon>Methanobacteriati</taxon>
        <taxon>Methanobacteriota</taxon>
        <taxon>Methanomada group</taxon>
        <taxon>Methanococci</taxon>
        <taxon>Methanococcales</taxon>
        <taxon>Methanococcaceae</taxon>
        <taxon>Methanococcus</taxon>
    </lineage>
</organism>
<dbReference type="GO" id="GO:0008168">
    <property type="term" value="F:methyltransferase activity"/>
    <property type="evidence" value="ECO:0007669"/>
    <property type="project" value="UniProtKB-KW"/>
</dbReference>
<dbReference type="AlphaFoldDB" id="A4FY53"/>
<dbReference type="PANTHER" id="PTHR43619:SF2">
    <property type="entry name" value="S-ADENOSYL-L-METHIONINE-DEPENDENT METHYLTRANSFERASES SUPERFAMILY PROTEIN"/>
    <property type="match status" value="1"/>
</dbReference>
<dbReference type="GO" id="GO:0032259">
    <property type="term" value="P:methylation"/>
    <property type="evidence" value="ECO:0007669"/>
    <property type="project" value="UniProtKB-KW"/>
</dbReference>
<dbReference type="Gene3D" id="3.40.50.150">
    <property type="entry name" value="Vaccinia Virus protein VP39"/>
    <property type="match status" value="1"/>
</dbReference>
<gene>
    <name evidence="4" type="ordered locus">MmarC5_0827</name>
</gene>
<protein>
    <submittedName>
        <fullName evidence="4">Putative methyltransferase</fullName>
    </submittedName>
</protein>
<dbReference type="EMBL" id="CP000609">
    <property type="protein sequence ID" value="ABO35137.1"/>
    <property type="molecule type" value="Genomic_DNA"/>
</dbReference>
<dbReference type="InterPro" id="IPR007213">
    <property type="entry name" value="Ppm1/Ppm2/Tcmp"/>
</dbReference>
<dbReference type="eggNOG" id="arCOG03588">
    <property type="taxonomic scope" value="Archaea"/>
</dbReference>
<dbReference type="SUPFAM" id="SSF53335">
    <property type="entry name" value="S-adenosyl-L-methionine-dependent methyltransferases"/>
    <property type="match status" value="1"/>
</dbReference>
<reference evidence="4 5" key="1">
    <citation type="submission" date="2007-03" db="EMBL/GenBank/DDBJ databases">
        <title>Complete sequence of chromosome of Methanococcus maripaludis C5.</title>
        <authorList>
            <consortium name="US DOE Joint Genome Institute"/>
            <person name="Copeland A."/>
            <person name="Lucas S."/>
            <person name="Lapidus A."/>
            <person name="Barry K."/>
            <person name="Glavina del Rio T."/>
            <person name="Dalin E."/>
            <person name="Tice H."/>
            <person name="Pitluck S."/>
            <person name="Chertkov O."/>
            <person name="Brettin T."/>
            <person name="Bruce D."/>
            <person name="Han C."/>
            <person name="Detter J.C."/>
            <person name="Schmutz J."/>
            <person name="Larimer F."/>
            <person name="Land M."/>
            <person name="Hauser L."/>
            <person name="Kyrpides N."/>
            <person name="Mikhailova N."/>
            <person name="Sieprawska-Lupa M."/>
            <person name="Whitman W.B."/>
            <person name="Richardson P."/>
        </authorList>
    </citation>
    <scope>NUCLEOTIDE SEQUENCE [LARGE SCALE GENOMIC DNA]</scope>
    <source>
        <strain evidence="5">C5 / ATCC BAA-1333</strain>
    </source>
</reference>
<comment type="similarity">
    <text evidence="1">Belongs to the UPF0677 family.</text>
</comment>
<dbReference type="NCBIfam" id="TIGR00027">
    <property type="entry name" value="mthyl_TIGR00027"/>
    <property type="match status" value="1"/>
</dbReference>
<dbReference type="InterPro" id="IPR011610">
    <property type="entry name" value="SAM_mthyl_Trfase_ML2640-like"/>
</dbReference>
<evidence type="ECO:0000313" key="4">
    <source>
        <dbReference type="EMBL" id="ABO35137.1"/>
    </source>
</evidence>
<accession>A4FY53</accession>
<dbReference type="PANTHER" id="PTHR43619">
    <property type="entry name" value="S-ADENOSYL-L-METHIONINE-DEPENDENT METHYLTRANSFERASE YKTD-RELATED"/>
    <property type="match status" value="1"/>
</dbReference>
<dbReference type="InterPro" id="IPR029063">
    <property type="entry name" value="SAM-dependent_MTases_sf"/>
</dbReference>
<evidence type="ECO:0000256" key="3">
    <source>
        <dbReference type="ARBA" id="ARBA00022679"/>
    </source>
</evidence>
<dbReference type="HOGENOM" id="CLU_056160_3_0_2"/>
<dbReference type="OrthoDB" id="68097at2157"/>